<keyword evidence="10" id="KW-1185">Reference proteome</keyword>
<keyword evidence="2" id="KW-0378">Hydrolase</keyword>
<dbReference type="PRINTS" id="PR00742">
    <property type="entry name" value="GLHYDRLASE35"/>
</dbReference>
<evidence type="ECO:0000256" key="1">
    <source>
        <dbReference type="ARBA" id="ARBA00009809"/>
    </source>
</evidence>
<evidence type="ECO:0000313" key="9">
    <source>
        <dbReference type="EMBL" id="OJG10750.1"/>
    </source>
</evidence>
<dbReference type="InterPro" id="IPR017853">
    <property type="entry name" value="GH"/>
</dbReference>
<comment type="caution">
    <text evidence="9">The sequence shown here is derived from an EMBL/GenBank/DDBJ whole genome shotgun (WGS) entry which is preliminary data.</text>
</comment>
<dbReference type="GO" id="GO:0004565">
    <property type="term" value="F:beta-galactosidase activity"/>
    <property type="evidence" value="ECO:0007669"/>
    <property type="project" value="InterPro"/>
</dbReference>
<dbReference type="InterPro" id="IPR048912">
    <property type="entry name" value="BetaGal1-like_ABD1"/>
</dbReference>
<dbReference type="InterPro" id="IPR048913">
    <property type="entry name" value="BetaGal_gal-bd"/>
</dbReference>
<sequence>MQFEIKEAFYFDGKAEKIISGAIHYYRVTPGKWAQSLHNLKAMGANTVETYVPWNLHEPKPGVFHFEGIANLPKFIEMASEMGLAVILRPSPYICAEWDFGGLPAWLLTSCSRVRSQDPAYLAAVDRYYKELIPRIAPYQCTRGGNVIMIQVENEYGSYASDQEYLRLNREILIKYGIEVPLFTSDGGWDPLLEAGSMMAEDVLPTANFGSGAQSNFAALARIMEKYNQKKPLMCMEFWDGWFSNWGEPVIRRDPAETATALREILELGSVNFYMFHGGTNFAFWNGANESREDGYKPQVTSYDYDAPLNEYGNPTEKYYAFREVIQDFYPDKIFPEPIISKTTSYGAIDCQRKVSLFETVATVATSEVHDVTKPMEALGQNHGYILYETTQPLIAGDYHFEIVEANDRVQVFHNNQLITTQMNEEIGERFMIPNLATTDQIRVLVENQGRTNYGLYLTSARQSKGIRGGIRQENFFLPQINHYSLPLETDTGIDFSKEWHEKTPAFYQFEWEITEEPQDTFLDMRDLGKGCIFVNGFNVGRYWEIGPYYTLYIPYDLLQKGKNVITVFETEGGEVTSLTFVAEPKIMGEL</sequence>
<dbReference type="Pfam" id="PF21317">
    <property type="entry name" value="BetaGal_ABD_1"/>
    <property type="match status" value="1"/>
</dbReference>
<dbReference type="InterPro" id="IPR026283">
    <property type="entry name" value="B-gal_1-like"/>
</dbReference>
<evidence type="ECO:0000259" key="8">
    <source>
        <dbReference type="Pfam" id="PF21467"/>
    </source>
</evidence>
<dbReference type="PANTHER" id="PTHR23421">
    <property type="entry name" value="BETA-GALACTOSIDASE RELATED"/>
    <property type="match status" value="1"/>
</dbReference>
<feature type="active site" description="Nucleophile" evidence="4">
    <location>
        <position position="237"/>
    </location>
</feature>
<dbReference type="Proteomes" id="UP000182149">
    <property type="component" value="Unassembled WGS sequence"/>
</dbReference>
<keyword evidence="3" id="KW-0326">Glycosidase</keyword>
<evidence type="ECO:0000256" key="5">
    <source>
        <dbReference type="RuleBase" id="RU003679"/>
    </source>
</evidence>
<dbReference type="SUPFAM" id="SSF49785">
    <property type="entry name" value="Galactose-binding domain-like"/>
    <property type="match status" value="1"/>
</dbReference>
<dbReference type="InterPro" id="IPR001944">
    <property type="entry name" value="Glycoside_Hdrlase_35"/>
</dbReference>
<accession>A0A1L8QTC3</accession>
<evidence type="ECO:0000259" key="7">
    <source>
        <dbReference type="Pfam" id="PF21317"/>
    </source>
</evidence>
<evidence type="ECO:0000256" key="3">
    <source>
        <dbReference type="ARBA" id="ARBA00023295"/>
    </source>
</evidence>
<protein>
    <submittedName>
        <fullName evidence="9">Beta-galactosidase</fullName>
    </submittedName>
</protein>
<feature type="domain" description="Glycoside hydrolase 35 catalytic" evidence="6">
    <location>
        <begin position="9"/>
        <end position="327"/>
    </location>
</feature>
<reference evidence="9 10" key="1">
    <citation type="submission" date="2014-12" db="EMBL/GenBank/DDBJ databases">
        <title>Draft genome sequences of 29 type strains of Enterococci.</title>
        <authorList>
            <person name="Zhong Z."/>
            <person name="Sun Z."/>
            <person name="Liu W."/>
            <person name="Zhang W."/>
            <person name="Zhang H."/>
        </authorList>
    </citation>
    <scope>NUCLEOTIDE SEQUENCE [LARGE SCALE GENOMIC DNA]</scope>
    <source>
        <strain evidence="9 10">DSM 17690</strain>
    </source>
</reference>
<dbReference type="InterPro" id="IPR008979">
    <property type="entry name" value="Galactose-bd-like_sf"/>
</dbReference>
<evidence type="ECO:0000256" key="4">
    <source>
        <dbReference type="PIRSR" id="PIRSR006336-1"/>
    </source>
</evidence>
<dbReference type="AlphaFoldDB" id="A0A1L8QTC3"/>
<dbReference type="Pfam" id="PF21467">
    <property type="entry name" value="BetaGal_gal-bd"/>
    <property type="match status" value="1"/>
</dbReference>
<dbReference type="Pfam" id="PF01301">
    <property type="entry name" value="Glyco_hydro_35"/>
    <property type="match status" value="1"/>
</dbReference>
<dbReference type="Gene3D" id="3.20.20.80">
    <property type="entry name" value="Glycosidases"/>
    <property type="match status" value="1"/>
</dbReference>
<organism evidence="9 10">
    <name type="scientific">Enterococcus aquimarinus</name>
    <dbReference type="NCBI Taxonomy" id="328396"/>
    <lineage>
        <taxon>Bacteria</taxon>
        <taxon>Bacillati</taxon>
        <taxon>Bacillota</taxon>
        <taxon>Bacilli</taxon>
        <taxon>Lactobacillales</taxon>
        <taxon>Enterococcaceae</taxon>
        <taxon>Enterococcus</taxon>
    </lineage>
</organism>
<comment type="similarity">
    <text evidence="1 5">Belongs to the glycosyl hydrolase 35 family.</text>
</comment>
<proteinExistence type="inferred from homology"/>
<feature type="domain" description="Beta-galactosidase galactose-binding" evidence="8">
    <location>
        <begin position="505"/>
        <end position="564"/>
    </location>
</feature>
<dbReference type="OrthoDB" id="9813184at2"/>
<dbReference type="GO" id="GO:0005975">
    <property type="term" value="P:carbohydrate metabolic process"/>
    <property type="evidence" value="ECO:0007669"/>
    <property type="project" value="InterPro"/>
</dbReference>
<evidence type="ECO:0000259" key="6">
    <source>
        <dbReference type="Pfam" id="PF01301"/>
    </source>
</evidence>
<gene>
    <name evidence="9" type="ORF">RU93_GL001963</name>
</gene>
<feature type="domain" description="Beta-galactosidase 1-like first all-beta" evidence="7">
    <location>
        <begin position="376"/>
        <end position="486"/>
    </location>
</feature>
<feature type="active site" description="Proton donor" evidence="4">
    <location>
        <position position="155"/>
    </location>
</feature>
<name>A0A1L8QTC3_9ENTE</name>
<dbReference type="RefSeq" id="WP_071874669.1">
    <property type="nucleotide sequence ID" value="NZ_JBHSHF010000021.1"/>
</dbReference>
<evidence type="ECO:0000256" key="2">
    <source>
        <dbReference type="ARBA" id="ARBA00022801"/>
    </source>
</evidence>
<dbReference type="EMBL" id="JXKD01000006">
    <property type="protein sequence ID" value="OJG10750.1"/>
    <property type="molecule type" value="Genomic_DNA"/>
</dbReference>
<dbReference type="STRING" id="328396.RU93_GL001963"/>
<evidence type="ECO:0000313" key="10">
    <source>
        <dbReference type="Proteomes" id="UP000182149"/>
    </source>
</evidence>
<dbReference type="Gene3D" id="2.60.120.260">
    <property type="entry name" value="Galactose-binding domain-like"/>
    <property type="match status" value="2"/>
</dbReference>
<dbReference type="SUPFAM" id="SSF51445">
    <property type="entry name" value="(Trans)glycosidases"/>
    <property type="match status" value="1"/>
</dbReference>
<dbReference type="PIRSF" id="PIRSF006336">
    <property type="entry name" value="B-gal"/>
    <property type="match status" value="1"/>
</dbReference>
<dbReference type="InterPro" id="IPR031330">
    <property type="entry name" value="Gly_Hdrlase_35_cat"/>
</dbReference>